<dbReference type="SUPFAM" id="SSF46689">
    <property type="entry name" value="Homeodomain-like"/>
    <property type="match status" value="1"/>
</dbReference>
<dbReference type="Pfam" id="PF00440">
    <property type="entry name" value="TetR_N"/>
    <property type="match status" value="1"/>
</dbReference>
<keyword evidence="2 4" id="KW-0238">DNA-binding</keyword>
<dbReference type="InterPro" id="IPR036271">
    <property type="entry name" value="Tet_transcr_reg_TetR-rel_C_sf"/>
</dbReference>
<dbReference type="PANTHER" id="PTHR30055">
    <property type="entry name" value="HTH-TYPE TRANSCRIPTIONAL REGULATOR RUTR"/>
    <property type="match status" value="1"/>
</dbReference>
<evidence type="ECO:0000256" key="4">
    <source>
        <dbReference type="PROSITE-ProRule" id="PRU00335"/>
    </source>
</evidence>
<name>A0ABP4B1X4_9PSEU</name>
<evidence type="ECO:0000259" key="6">
    <source>
        <dbReference type="PROSITE" id="PS50977"/>
    </source>
</evidence>
<evidence type="ECO:0000313" key="7">
    <source>
        <dbReference type="EMBL" id="GAA0944877.1"/>
    </source>
</evidence>
<keyword evidence="8" id="KW-1185">Reference proteome</keyword>
<organism evidence="7 8">
    <name type="scientific">Pseudonocardia zijingensis</name>
    <dbReference type="NCBI Taxonomy" id="153376"/>
    <lineage>
        <taxon>Bacteria</taxon>
        <taxon>Bacillati</taxon>
        <taxon>Actinomycetota</taxon>
        <taxon>Actinomycetes</taxon>
        <taxon>Pseudonocardiales</taxon>
        <taxon>Pseudonocardiaceae</taxon>
        <taxon>Pseudonocardia</taxon>
    </lineage>
</organism>
<feature type="DNA-binding region" description="H-T-H motif" evidence="4">
    <location>
        <begin position="40"/>
        <end position="59"/>
    </location>
</feature>
<dbReference type="InterPro" id="IPR009057">
    <property type="entry name" value="Homeodomain-like_sf"/>
</dbReference>
<sequence length="214" mass="23060">MTGTPEVARKRGRYNEAARNDRAVLEAAREVFTTEGFDAPVSAVAERAGCGVGSLYRRYPTKEALLQRLCVLAMEQAVEAAEAGLRCADPWTGLRQYVVDCVAFGSGALAPIAGRIETTPEMWETSERGDRVINALVARARGAGALRAGVTPLDIALLIEQFSRRGSGALPADDDNNRSRLLAIALDGLRSHNTDPLPGRPPDPDAYAARWQRS</sequence>
<dbReference type="PRINTS" id="PR00455">
    <property type="entry name" value="HTHTETR"/>
</dbReference>
<evidence type="ECO:0000256" key="1">
    <source>
        <dbReference type="ARBA" id="ARBA00023015"/>
    </source>
</evidence>
<proteinExistence type="predicted"/>
<dbReference type="SUPFAM" id="SSF48498">
    <property type="entry name" value="Tetracyclin repressor-like, C-terminal domain"/>
    <property type="match status" value="1"/>
</dbReference>
<reference evidence="8" key="1">
    <citation type="journal article" date="2019" name="Int. J. Syst. Evol. Microbiol.">
        <title>The Global Catalogue of Microorganisms (GCM) 10K type strain sequencing project: providing services to taxonomists for standard genome sequencing and annotation.</title>
        <authorList>
            <consortium name="The Broad Institute Genomics Platform"/>
            <consortium name="The Broad Institute Genome Sequencing Center for Infectious Disease"/>
            <person name="Wu L."/>
            <person name="Ma J."/>
        </authorList>
    </citation>
    <scope>NUCLEOTIDE SEQUENCE [LARGE SCALE GENOMIC DNA]</scope>
    <source>
        <strain evidence="8">JCM 11117</strain>
    </source>
</reference>
<keyword evidence="1" id="KW-0805">Transcription regulation</keyword>
<dbReference type="PANTHER" id="PTHR30055:SF234">
    <property type="entry name" value="HTH-TYPE TRANSCRIPTIONAL REGULATOR BETI"/>
    <property type="match status" value="1"/>
</dbReference>
<dbReference type="EMBL" id="BAAAHP010000117">
    <property type="protein sequence ID" value="GAA0944877.1"/>
    <property type="molecule type" value="Genomic_DNA"/>
</dbReference>
<dbReference type="Proteomes" id="UP001499967">
    <property type="component" value="Unassembled WGS sequence"/>
</dbReference>
<evidence type="ECO:0000256" key="3">
    <source>
        <dbReference type="ARBA" id="ARBA00023163"/>
    </source>
</evidence>
<feature type="region of interest" description="Disordered" evidence="5">
    <location>
        <begin position="192"/>
        <end position="214"/>
    </location>
</feature>
<comment type="caution">
    <text evidence="7">The sequence shown here is derived from an EMBL/GenBank/DDBJ whole genome shotgun (WGS) entry which is preliminary data.</text>
</comment>
<dbReference type="Pfam" id="PF21597">
    <property type="entry name" value="TetR_C_43"/>
    <property type="match status" value="1"/>
</dbReference>
<dbReference type="InterPro" id="IPR001647">
    <property type="entry name" value="HTH_TetR"/>
</dbReference>
<evidence type="ECO:0000313" key="8">
    <source>
        <dbReference type="Proteomes" id="UP001499967"/>
    </source>
</evidence>
<keyword evidence="3" id="KW-0804">Transcription</keyword>
<gene>
    <name evidence="7" type="ORF">GCM10009559_42640</name>
</gene>
<accession>A0ABP4B1X4</accession>
<dbReference type="InterPro" id="IPR049445">
    <property type="entry name" value="TetR_SbtR-like_C"/>
</dbReference>
<dbReference type="InterPro" id="IPR050109">
    <property type="entry name" value="HTH-type_TetR-like_transc_reg"/>
</dbReference>
<dbReference type="Gene3D" id="1.10.357.10">
    <property type="entry name" value="Tetracycline Repressor, domain 2"/>
    <property type="match status" value="1"/>
</dbReference>
<dbReference type="PROSITE" id="PS50977">
    <property type="entry name" value="HTH_TETR_2"/>
    <property type="match status" value="1"/>
</dbReference>
<dbReference type="RefSeq" id="WP_343943253.1">
    <property type="nucleotide sequence ID" value="NZ_BAAAHP010000117.1"/>
</dbReference>
<protein>
    <submittedName>
        <fullName evidence="7">TetR/AcrR family transcriptional regulator</fullName>
    </submittedName>
</protein>
<feature type="domain" description="HTH tetR-type" evidence="6">
    <location>
        <begin position="18"/>
        <end position="77"/>
    </location>
</feature>
<evidence type="ECO:0000256" key="2">
    <source>
        <dbReference type="ARBA" id="ARBA00023125"/>
    </source>
</evidence>
<evidence type="ECO:0000256" key="5">
    <source>
        <dbReference type="SAM" id="MobiDB-lite"/>
    </source>
</evidence>